<proteinExistence type="predicted"/>
<evidence type="ECO:0000313" key="2">
    <source>
        <dbReference type="Proteomes" id="UP000322726"/>
    </source>
</evidence>
<dbReference type="EMBL" id="CP035928">
    <property type="protein sequence ID" value="QEP34899.1"/>
    <property type="molecule type" value="Genomic_DNA"/>
</dbReference>
<sequence length="365" mass="43353">MIQFVTGVPGSGKSYYGIFNLAINFAKDLKDNKKFRSFALSKTKYKCSLTNLNELKLDKFENVKPLDFNHFKIQLQKLYNLYKLGKTDSELEDEMKDEDFFYTLIILDECHNFLNKDDEVLVWWLSYHRHFHQDIILITQDIPLVNTKYKAFTEFYYKAIPASRKLFNTQMVYHQFTAHQMFKTQKATTKKLPIVKEIFNLYGSGENNTQKSLVKHYLLIALIILIFLLFGGYYFISHFFGAKDDIKIDNSFAAAKPFDKNTNNSKLSLLPKSKNIDNDEKKLIEIRCIKLLCYFDKKVFDRKFVDNLFNSKDYKTELLQKIDNTYYLLIFDKYNLFNKTEIDFNEKDIENEKNTNIIDFFKNNQ</sequence>
<dbReference type="Proteomes" id="UP000322726">
    <property type="component" value="Chromosome"/>
</dbReference>
<dbReference type="KEGG" id="apai:APAC_1818"/>
<evidence type="ECO:0000313" key="1">
    <source>
        <dbReference type="EMBL" id="QEP34899.1"/>
    </source>
</evidence>
<reference evidence="1 2" key="3">
    <citation type="submission" date="2019-09" db="EMBL/GenBank/DDBJ databases">
        <title>Taxonomic note: a critical rebuttal of the proposed division of the genus Arcobacter into six genera, emended descriptions of Arcobacter anaerophilus and the genus Arcobacter, and an assessment of genus-level boundaries for Epsilonproteobacteria using in silico genomic comparator tools.</title>
        <authorList>
            <person name="On S.L.W."/>
            <person name="Miller W.G."/>
            <person name="Biggs P."/>
            <person name="Cornelius A."/>
            <person name="Vandamme P."/>
        </authorList>
    </citation>
    <scope>NUCLEOTIDE SEQUENCE [LARGE SCALE GENOMIC DNA]</scope>
    <source>
        <strain evidence="1 2">LMG 26638</strain>
    </source>
</reference>
<dbReference type="SUPFAM" id="SSF52540">
    <property type="entry name" value="P-loop containing nucleoside triphosphate hydrolases"/>
    <property type="match status" value="1"/>
</dbReference>
<organism evidence="1 2">
    <name type="scientific">Malaciobacter pacificus</name>
    <dbReference type="NCBI Taxonomy" id="1080223"/>
    <lineage>
        <taxon>Bacteria</taxon>
        <taxon>Pseudomonadati</taxon>
        <taxon>Campylobacterota</taxon>
        <taxon>Epsilonproteobacteria</taxon>
        <taxon>Campylobacterales</taxon>
        <taxon>Arcobacteraceae</taxon>
        <taxon>Malaciobacter</taxon>
    </lineage>
</organism>
<protein>
    <submittedName>
        <fullName evidence="1">Zonula occludens toxin (Zot) family protein</fullName>
    </submittedName>
</protein>
<reference evidence="2" key="1">
    <citation type="submission" date="2019-09" db="EMBL/GenBank/DDBJ databases">
        <title>Complete genome sequencing of four Arcobacter species reveals a diverse suite of mobile elements.</title>
        <authorList>
            <person name="On S.L.W."/>
            <person name="Miller W.G."/>
            <person name="Biggs P."/>
            <person name="Cornelius A."/>
            <person name="Vandamme P."/>
        </authorList>
    </citation>
    <scope>NUCLEOTIDE SEQUENCE [LARGE SCALE GENOMIC DNA]</scope>
    <source>
        <strain evidence="2">LMG 26638</strain>
    </source>
</reference>
<dbReference type="Gene3D" id="3.40.50.300">
    <property type="entry name" value="P-loop containing nucleotide triphosphate hydrolases"/>
    <property type="match status" value="1"/>
</dbReference>
<keyword evidence="2" id="KW-1185">Reference proteome</keyword>
<reference evidence="1 2" key="2">
    <citation type="submission" date="2019-09" db="EMBL/GenBank/DDBJ databases">
        <title>Complete genome sequencing of four Arcobacter species reveals a diverse suite of mobile elements.</title>
        <authorList>
            <person name="Miller W.G."/>
            <person name="Yee E."/>
            <person name="Bono J.L."/>
        </authorList>
    </citation>
    <scope>NUCLEOTIDE SEQUENCE [LARGE SCALE GENOMIC DNA]</scope>
    <source>
        <strain evidence="1 2">LMG 26638</strain>
    </source>
</reference>
<dbReference type="Pfam" id="PF05707">
    <property type="entry name" value="Zot"/>
    <property type="match status" value="1"/>
</dbReference>
<gene>
    <name evidence="1" type="ORF">APAC_1818</name>
</gene>
<dbReference type="InterPro" id="IPR027417">
    <property type="entry name" value="P-loop_NTPase"/>
</dbReference>
<name>A0A5C2H9A0_9BACT</name>
<dbReference type="OrthoDB" id="9800070at2"/>
<dbReference type="InterPro" id="IPR008900">
    <property type="entry name" value="Zot_N"/>
</dbReference>
<accession>A0A5C2H9A0</accession>
<dbReference type="AlphaFoldDB" id="A0A5C2H9A0"/>
<dbReference type="RefSeq" id="WP_130233814.1">
    <property type="nucleotide sequence ID" value="NZ_BMEF01000020.1"/>
</dbReference>